<dbReference type="Proteomes" id="UP001348641">
    <property type="component" value="Unassembled WGS sequence"/>
</dbReference>
<name>A0ABU7KM03_9ACTN</name>
<dbReference type="RefSeq" id="WP_330157545.1">
    <property type="nucleotide sequence ID" value="NZ_BAAAJA010000059.1"/>
</dbReference>
<accession>A0ABU7KM03</accession>
<evidence type="ECO:0000313" key="1">
    <source>
        <dbReference type="EMBL" id="MEE2050320.1"/>
    </source>
</evidence>
<reference evidence="1 2" key="1">
    <citation type="submission" date="2023-07" db="EMBL/GenBank/DDBJ databases">
        <authorList>
            <person name="Girao M."/>
            <person name="Carvalho M.F."/>
        </authorList>
    </citation>
    <scope>NUCLEOTIDE SEQUENCE [LARGE SCALE GENOMIC DNA]</scope>
    <source>
        <strain evidence="1 2">66/93</strain>
    </source>
</reference>
<evidence type="ECO:0000313" key="2">
    <source>
        <dbReference type="Proteomes" id="UP001348641"/>
    </source>
</evidence>
<gene>
    <name evidence="1" type="ORF">Q8A49_07410</name>
</gene>
<comment type="caution">
    <text evidence="1">The sequence shown here is derived from an EMBL/GenBank/DDBJ whole genome shotgun (WGS) entry which is preliminary data.</text>
</comment>
<dbReference type="EMBL" id="JAUUCC010000013">
    <property type="protein sequence ID" value="MEE2050320.1"/>
    <property type="molecule type" value="Genomic_DNA"/>
</dbReference>
<proteinExistence type="predicted"/>
<sequence length="108" mass="11420">MPAHWPPRVGDVIHYVSHGSPVLPNGAQRYRSVCRAAIVTAVDTYQDGPPGQHIGHVALAVFNPTGLFFDQGVHYGIGDPADDASGAHCHTGGRAYPAGTWHIPETGD</sequence>
<protein>
    <submittedName>
        <fullName evidence="1">Uncharacterized protein</fullName>
    </submittedName>
</protein>
<organism evidence="1 2">
    <name type="scientific">Nocardiopsis tropica</name>
    <dbReference type="NCBI Taxonomy" id="109330"/>
    <lineage>
        <taxon>Bacteria</taxon>
        <taxon>Bacillati</taxon>
        <taxon>Actinomycetota</taxon>
        <taxon>Actinomycetes</taxon>
        <taxon>Streptosporangiales</taxon>
        <taxon>Nocardiopsidaceae</taxon>
        <taxon>Nocardiopsis</taxon>
    </lineage>
</organism>